<comment type="caution">
    <text evidence="2">The sequence shown here is derived from an EMBL/GenBank/DDBJ whole genome shotgun (WGS) entry which is preliminary data.</text>
</comment>
<protein>
    <submittedName>
        <fullName evidence="2">Uncharacterized protein</fullName>
    </submittedName>
</protein>
<evidence type="ECO:0000256" key="1">
    <source>
        <dbReference type="SAM" id="Phobius"/>
    </source>
</evidence>
<dbReference type="EMBL" id="BMED01000001">
    <property type="protein sequence ID" value="GGC64772.1"/>
    <property type="molecule type" value="Genomic_DNA"/>
</dbReference>
<keyword evidence="1" id="KW-1133">Transmembrane helix</keyword>
<dbReference type="AlphaFoldDB" id="A0A916XCZ0"/>
<feature type="transmembrane region" description="Helical" evidence="1">
    <location>
        <begin position="92"/>
        <end position="110"/>
    </location>
</feature>
<reference evidence="2" key="2">
    <citation type="submission" date="2020-09" db="EMBL/GenBank/DDBJ databases">
        <authorList>
            <person name="Sun Q."/>
            <person name="Zhou Y."/>
        </authorList>
    </citation>
    <scope>NUCLEOTIDE SEQUENCE</scope>
    <source>
        <strain evidence="2">CGMCC 1.10998</strain>
    </source>
</reference>
<accession>A0A916XCZ0</accession>
<proteinExistence type="predicted"/>
<gene>
    <name evidence="2" type="ORF">GCM10011396_09730</name>
</gene>
<organism evidence="2 3">
    <name type="scientific">Undibacterium terreum</name>
    <dbReference type="NCBI Taxonomy" id="1224302"/>
    <lineage>
        <taxon>Bacteria</taxon>
        <taxon>Pseudomonadati</taxon>
        <taxon>Pseudomonadota</taxon>
        <taxon>Betaproteobacteria</taxon>
        <taxon>Burkholderiales</taxon>
        <taxon>Oxalobacteraceae</taxon>
        <taxon>Undibacterium</taxon>
    </lineage>
</organism>
<dbReference type="RefSeq" id="WP_188564815.1">
    <property type="nucleotide sequence ID" value="NZ_BMED01000001.1"/>
</dbReference>
<dbReference type="Proteomes" id="UP000637423">
    <property type="component" value="Unassembled WGS sequence"/>
</dbReference>
<sequence>MSNASLVSLLILGLAYAIYAIPTMLQFYSYCEQVAEATGKINENNKLWGTDDGGNNGFQREVLRKLSAGEFTHYEDHALVDQGRVLAHKLQLLRWSAIGLVLSVVVIELWSR</sequence>
<keyword evidence="1" id="KW-0472">Membrane</keyword>
<evidence type="ECO:0000313" key="3">
    <source>
        <dbReference type="Proteomes" id="UP000637423"/>
    </source>
</evidence>
<name>A0A916XCZ0_9BURK</name>
<evidence type="ECO:0000313" key="2">
    <source>
        <dbReference type="EMBL" id="GGC64772.1"/>
    </source>
</evidence>
<keyword evidence="3" id="KW-1185">Reference proteome</keyword>
<reference evidence="2" key="1">
    <citation type="journal article" date="2014" name="Int. J. Syst. Evol. Microbiol.">
        <title>Complete genome sequence of Corynebacterium casei LMG S-19264T (=DSM 44701T), isolated from a smear-ripened cheese.</title>
        <authorList>
            <consortium name="US DOE Joint Genome Institute (JGI-PGF)"/>
            <person name="Walter F."/>
            <person name="Albersmeier A."/>
            <person name="Kalinowski J."/>
            <person name="Ruckert C."/>
        </authorList>
    </citation>
    <scope>NUCLEOTIDE SEQUENCE</scope>
    <source>
        <strain evidence="2">CGMCC 1.10998</strain>
    </source>
</reference>
<keyword evidence="1" id="KW-0812">Transmembrane</keyword>